<dbReference type="RefSeq" id="WP_318087445.1">
    <property type="nucleotide sequence ID" value="NZ_JAWPFH010000001.1"/>
</dbReference>
<dbReference type="InterPro" id="IPR051532">
    <property type="entry name" value="Ester_Hydrolysis_Enzymes"/>
</dbReference>
<gene>
    <name evidence="3" type="ORF">R7U65_00035</name>
</gene>
<dbReference type="Pfam" id="PF13472">
    <property type="entry name" value="Lipase_GDSL_2"/>
    <property type="match status" value="1"/>
</dbReference>
<evidence type="ECO:0000259" key="2">
    <source>
        <dbReference type="Pfam" id="PF13472"/>
    </source>
</evidence>
<evidence type="ECO:0000313" key="3">
    <source>
        <dbReference type="EMBL" id="MDW2906009.1"/>
    </source>
</evidence>
<dbReference type="EMBL" id="JAWPFH010000001">
    <property type="protein sequence ID" value="MDW2906009.1"/>
    <property type="molecule type" value="Genomic_DNA"/>
</dbReference>
<dbReference type="SUPFAM" id="SSF52266">
    <property type="entry name" value="SGNH hydrolase"/>
    <property type="match status" value="1"/>
</dbReference>
<feature type="compositionally biased region" description="Low complexity" evidence="1">
    <location>
        <begin position="565"/>
        <end position="616"/>
    </location>
</feature>
<dbReference type="PROSITE" id="PS51257">
    <property type="entry name" value="PROKAR_LIPOPROTEIN"/>
    <property type="match status" value="1"/>
</dbReference>
<proteinExistence type="predicted"/>
<dbReference type="InterPro" id="IPR036514">
    <property type="entry name" value="SGNH_hydro_sf"/>
</dbReference>
<feature type="region of interest" description="Disordered" evidence="1">
    <location>
        <begin position="561"/>
        <end position="616"/>
    </location>
</feature>
<accession>A0AAJ2P6P4</accession>
<dbReference type="Proteomes" id="UP001282363">
    <property type="component" value="Unassembled WGS sequence"/>
</dbReference>
<dbReference type="Gene3D" id="3.40.50.1110">
    <property type="entry name" value="SGNH hydrolase"/>
    <property type="match status" value="1"/>
</dbReference>
<dbReference type="AlphaFoldDB" id="A0AAJ2P6P4"/>
<organism evidence="3 4">
    <name type="scientific">Mesomycoplasma ovipneumoniae</name>
    <dbReference type="NCBI Taxonomy" id="29562"/>
    <lineage>
        <taxon>Bacteria</taxon>
        <taxon>Bacillati</taxon>
        <taxon>Mycoplasmatota</taxon>
        <taxon>Mycoplasmoidales</taxon>
        <taxon>Metamycoplasmataceae</taxon>
        <taxon>Mesomycoplasma</taxon>
    </lineage>
</organism>
<evidence type="ECO:0000256" key="1">
    <source>
        <dbReference type="SAM" id="MobiDB-lite"/>
    </source>
</evidence>
<evidence type="ECO:0000313" key="4">
    <source>
        <dbReference type="Proteomes" id="UP001282363"/>
    </source>
</evidence>
<name>A0AAJ2P6P4_9BACT</name>
<dbReference type="PANTHER" id="PTHR30383">
    <property type="entry name" value="THIOESTERASE 1/PROTEASE 1/LYSOPHOSPHOLIPASE L1"/>
    <property type="match status" value="1"/>
</dbReference>
<reference evidence="3" key="1">
    <citation type="submission" date="2023-10" db="EMBL/GenBank/DDBJ databases">
        <title>Genome sequences of Mycoplasma ovipneumoniae isolated from goats.</title>
        <authorList>
            <person name="Spergser J."/>
        </authorList>
    </citation>
    <scope>NUCLEOTIDE SEQUENCE</scope>
    <source>
        <strain evidence="3">GL19</strain>
    </source>
</reference>
<protein>
    <submittedName>
        <fullName evidence="3">GDSL-type esterase/lipase family protein</fullName>
    </submittedName>
</protein>
<dbReference type="InterPro" id="IPR013830">
    <property type="entry name" value="SGNH_hydro"/>
</dbReference>
<feature type="domain" description="SGNH hydrolase-type esterase" evidence="2">
    <location>
        <begin position="50"/>
        <end position="347"/>
    </location>
</feature>
<sequence length="616" mass="67639">MKYKNLQNYPVRKRLKFISLGLLPIATTVTFVACISSQESTQLSRFNYLAIGDSVTAGFNQDTYRDFQGKLNSGSVSGLSYPSFFAHFLQKLNKDSLVSYDNLAFSGATVKNWLNLINPGKYPAGKVADNPFVPKNNDQNTKFNDLSTVFGNFNKSTYPELTQKIKSANLLTMTLGANDIFLVATKFGPLLSPETPGIKEELDKITVETTQETTTTNPKKKPDLKPKIAKYIKNEISTKITEFKADLENLLKELKTINPNLIINLLPYKLPNSLLVQILSNLFANDFGLEKDYFQKVTTEINTAIRETAKKVNVNYVDPFDTEVWNDTDTQLGATKYDIHPQIKGYKKIAEQLLLKLATDQSQAGAVVDSIKKSTKFTDNASGNLTYKRVIDLSSVAKTNEELLKKINDNKSETDFISDESEFEKAQSSLMSADKRDLADSMLSILSSNIFGKLDFKDLVKKSGSFYARYLVRFIPETASEKSLAEILKSLGEFAKPYLNNPNTDIVKAALDKVIADLEKNVKDPKNHSKIKFPSIIGSIISAFVSNLNFTKVLADLPKLTGNQSSSSSSSSTSTPSTSTPSTSTPSTSTSSTPSSTPSSSSTPSASPSTPSTSGS</sequence>
<dbReference type="PANTHER" id="PTHR30383:SF5">
    <property type="entry name" value="SGNH HYDROLASE-TYPE ESTERASE DOMAIN-CONTAINING PROTEIN"/>
    <property type="match status" value="1"/>
</dbReference>
<dbReference type="GO" id="GO:0004622">
    <property type="term" value="F:phosphatidylcholine lysophospholipase activity"/>
    <property type="evidence" value="ECO:0007669"/>
    <property type="project" value="TreeGrafter"/>
</dbReference>
<comment type="caution">
    <text evidence="3">The sequence shown here is derived from an EMBL/GenBank/DDBJ whole genome shotgun (WGS) entry which is preliminary data.</text>
</comment>